<dbReference type="AlphaFoldDB" id="U4LBF1"/>
<dbReference type="InterPro" id="IPR013130">
    <property type="entry name" value="Fe3_Rdtase_TM_dom"/>
</dbReference>
<evidence type="ECO:0000259" key="15">
    <source>
        <dbReference type="PROSITE" id="PS51384"/>
    </source>
</evidence>
<dbReference type="GO" id="GO:0006826">
    <property type="term" value="P:iron ion transport"/>
    <property type="evidence" value="ECO:0007669"/>
    <property type="project" value="TreeGrafter"/>
</dbReference>
<evidence type="ECO:0000256" key="12">
    <source>
        <dbReference type="ARBA" id="ARBA00048483"/>
    </source>
</evidence>
<name>U4LBF1_PYROM</name>
<dbReference type="GO" id="GO:0006879">
    <property type="term" value="P:intracellular iron ion homeostasis"/>
    <property type="evidence" value="ECO:0007669"/>
    <property type="project" value="TreeGrafter"/>
</dbReference>
<evidence type="ECO:0000313" key="16">
    <source>
        <dbReference type="EMBL" id="CCX07618.1"/>
    </source>
</evidence>
<keyword evidence="6 14" id="KW-0812">Transmembrane</keyword>
<comment type="similarity">
    <text evidence="2">Belongs to the ferric reductase (FRE) family.</text>
</comment>
<dbReference type="CDD" id="cd06186">
    <property type="entry name" value="NOX_Duox_like_FAD_NADP"/>
    <property type="match status" value="1"/>
</dbReference>
<evidence type="ECO:0000256" key="1">
    <source>
        <dbReference type="ARBA" id="ARBA00004651"/>
    </source>
</evidence>
<feature type="transmembrane region" description="Helical" evidence="14">
    <location>
        <begin position="34"/>
        <end position="55"/>
    </location>
</feature>
<evidence type="ECO:0000256" key="2">
    <source>
        <dbReference type="ARBA" id="ARBA00006278"/>
    </source>
</evidence>
<dbReference type="SFLD" id="SFLDG01168">
    <property type="entry name" value="Ferric_reductase_subgroup_(FRE"/>
    <property type="match status" value="1"/>
</dbReference>
<dbReference type="GO" id="GO:0005886">
    <property type="term" value="C:plasma membrane"/>
    <property type="evidence" value="ECO:0007669"/>
    <property type="project" value="UniProtKB-SubCell"/>
</dbReference>
<evidence type="ECO:0000256" key="11">
    <source>
        <dbReference type="ARBA" id="ARBA00023136"/>
    </source>
</evidence>
<reference evidence="16 17" key="1">
    <citation type="journal article" date="2013" name="PLoS Genet.">
        <title>The genome and development-dependent transcriptomes of Pyronema confluens: a window into fungal evolution.</title>
        <authorList>
            <person name="Traeger S."/>
            <person name="Altegoer F."/>
            <person name="Freitag M."/>
            <person name="Gabaldon T."/>
            <person name="Kempken F."/>
            <person name="Kumar A."/>
            <person name="Marcet-Houben M."/>
            <person name="Poggeler S."/>
            <person name="Stajich J.E."/>
            <person name="Nowrousian M."/>
        </authorList>
    </citation>
    <scope>NUCLEOTIDE SEQUENCE [LARGE SCALE GENOMIC DNA]</scope>
    <source>
        <strain evidence="17">CBS 100304</strain>
        <tissue evidence="16">Vegetative mycelium</tissue>
    </source>
</reference>
<dbReference type="SUPFAM" id="SSF63380">
    <property type="entry name" value="Riboflavin synthase domain-like"/>
    <property type="match status" value="1"/>
</dbReference>
<dbReference type="Pfam" id="PF01794">
    <property type="entry name" value="Ferric_reduct"/>
    <property type="match status" value="1"/>
</dbReference>
<evidence type="ECO:0000256" key="5">
    <source>
        <dbReference type="ARBA" id="ARBA00022475"/>
    </source>
</evidence>
<feature type="transmembrane region" description="Helical" evidence="14">
    <location>
        <begin position="141"/>
        <end position="159"/>
    </location>
</feature>
<dbReference type="SFLD" id="SFLDS00052">
    <property type="entry name" value="Ferric_Reductase_Domain"/>
    <property type="match status" value="1"/>
</dbReference>
<dbReference type="PANTHER" id="PTHR32361">
    <property type="entry name" value="FERRIC/CUPRIC REDUCTASE TRANSMEMBRANE COMPONENT"/>
    <property type="match status" value="1"/>
</dbReference>
<feature type="domain" description="FAD-binding FR-type" evidence="15">
    <location>
        <begin position="284"/>
        <end position="398"/>
    </location>
</feature>
<dbReference type="GO" id="GO:0015677">
    <property type="term" value="P:copper ion import"/>
    <property type="evidence" value="ECO:0007669"/>
    <property type="project" value="TreeGrafter"/>
</dbReference>
<evidence type="ECO:0000256" key="3">
    <source>
        <dbReference type="ARBA" id="ARBA00012668"/>
    </source>
</evidence>
<keyword evidence="9" id="KW-0560">Oxidoreductase</keyword>
<evidence type="ECO:0000256" key="8">
    <source>
        <dbReference type="ARBA" id="ARBA00022989"/>
    </source>
</evidence>
<evidence type="ECO:0000313" key="17">
    <source>
        <dbReference type="Proteomes" id="UP000018144"/>
    </source>
</evidence>
<keyword evidence="10" id="KW-0406">Ion transport</keyword>
<protein>
    <recommendedName>
        <fullName evidence="3">ferric-chelate reductase (NADPH)</fullName>
        <ecNumber evidence="3">1.16.1.9</ecNumber>
    </recommendedName>
</protein>
<dbReference type="InterPro" id="IPR017927">
    <property type="entry name" value="FAD-bd_FR_type"/>
</dbReference>
<dbReference type="InterPro" id="IPR039261">
    <property type="entry name" value="FNR_nucleotide-bd"/>
</dbReference>
<dbReference type="Pfam" id="PF08030">
    <property type="entry name" value="NAD_binding_6"/>
    <property type="match status" value="1"/>
</dbReference>
<dbReference type="eggNOG" id="KOG0039">
    <property type="taxonomic scope" value="Eukaryota"/>
</dbReference>
<comment type="subcellular location">
    <subcellularLocation>
        <location evidence="1">Cell membrane</location>
        <topology evidence="1">Multi-pass membrane protein</topology>
    </subcellularLocation>
</comment>
<feature type="transmembrane region" description="Helical" evidence="14">
    <location>
        <begin position="243"/>
        <end position="261"/>
    </location>
</feature>
<proteinExistence type="inferred from homology"/>
<sequence length="576" mass="64038">MCLEIRKMAKLVPEISTPMMNEADNIRYTADLDYSHAMVVFMCVTIAFFAAVKLLSRITNTRIRRSPCGRRVLGFYRYISYRSYYLQTFDWYSPSLGVILIGVIGSVFTITLLLAVKPYYWPNTKGAHAVSFGSSPPIATRAGWMSLSLLPFIIALSAKQNLITLLTGVSHEKLQVFHQWTAYAMLILALVHTFPFIVYHIWLGDMMMQYSMTIWYWTGIASLIPQAYLTLFPRFLRSRYYEFFKLSHFLAAPLFLVFLFLHCNFRLTSWDYFIATVCVYGVSLLVSWGRGLKNEKHTATVERLDGGLVGVRMESKMRWRAGGHVFVRFICGGLSNSVSAHPFTIASSPTIGKEGSEIKLFIKPHSGITARLRSIAENQPNRKLTATIEGPYGGLPRSFKEFSSILILVGGSGGSIVVPMLEHFIATNAATGIHLVWAVKSKDAIAWFEPELLRLQSAASAKHIAVKISIHVTRDHSTKPTSLINNESEAEKDLTLSGTSEEPVTGMSVFQGRPEIPVIVTEASEKATAVGIIACGPTGMVLDVQNAAAALQLQIVMGRARAAVEEAGLHTERFSW</sequence>
<dbReference type="InterPro" id="IPR017938">
    <property type="entry name" value="Riboflavin_synthase-like_b-brl"/>
</dbReference>
<evidence type="ECO:0000256" key="10">
    <source>
        <dbReference type="ARBA" id="ARBA00023065"/>
    </source>
</evidence>
<accession>U4LBF1</accession>
<dbReference type="EC" id="1.16.1.9" evidence="3"/>
<dbReference type="InterPro" id="IPR013121">
    <property type="entry name" value="Fe_red_NAD-bd_6"/>
</dbReference>
<evidence type="ECO:0000256" key="6">
    <source>
        <dbReference type="ARBA" id="ARBA00022692"/>
    </source>
</evidence>
<evidence type="ECO:0000256" key="9">
    <source>
        <dbReference type="ARBA" id="ARBA00023002"/>
    </source>
</evidence>
<organism evidence="16 17">
    <name type="scientific">Pyronema omphalodes (strain CBS 100304)</name>
    <name type="common">Pyronema confluens</name>
    <dbReference type="NCBI Taxonomy" id="1076935"/>
    <lineage>
        <taxon>Eukaryota</taxon>
        <taxon>Fungi</taxon>
        <taxon>Dikarya</taxon>
        <taxon>Ascomycota</taxon>
        <taxon>Pezizomycotina</taxon>
        <taxon>Pezizomycetes</taxon>
        <taxon>Pezizales</taxon>
        <taxon>Pyronemataceae</taxon>
        <taxon>Pyronema</taxon>
    </lineage>
</organism>
<keyword evidence="7" id="KW-0249">Electron transport</keyword>
<keyword evidence="11 14" id="KW-0472">Membrane</keyword>
<evidence type="ECO:0000256" key="14">
    <source>
        <dbReference type="SAM" id="Phobius"/>
    </source>
</evidence>
<feature type="transmembrane region" description="Helical" evidence="14">
    <location>
        <begin position="267"/>
        <end position="288"/>
    </location>
</feature>
<dbReference type="PANTHER" id="PTHR32361:SF23">
    <property type="entry name" value="FERRIC-CHELATE REDUCTASE"/>
    <property type="match status" value="1"/>
</dbReference>
<feature type="region of interest" description="Disordered" evidence="13">
    <location>
        <begin position="478"/>
        <end position="502"/>
    </location>
</feature>
<evidence type="ECO:0000256" key="4">
    <source>
        <dbReference type="ARBA" id="ARBA00022448"/>
    </source>
</evidence>
<keyword evidence="5" id="KW-1003">Cell membrane</keyword>
<feature type="transmembrane region" description="Helical" evidence="14">
    <location>
        <begin position="180"/>
        <end position="202"/>
    </location>
</feature>
<dbReference type="SUPFAM" id="SSF52343">
    <property type="entry name" value="Ferredoxin reductase-like, C-terminal NADP-linked domain"/>
    <property type="match status" value="1"/>
</dbReference>
<keyword evidence="4" id="KW-0813">Transport</keyword>
<dbReference type="OMA" id="PWLDQPV"/>
<dbReference type="OrthoDB" id="17725at2759"/>
<feature type="transmembrane region" description="Helical" evidence="14">
    <location>
        <begin position="96"/>
        <end position="121"/>
    </location>
</feature>
<keyword evidence="8 14" id="KW-1133">Transmembrane helix</keyword>
<dbReference type="EMBL" id="HF935357">
    <property type="protein sequence ID" value="CCX07618.1"/>
    <property type="molecule type" value="Genomic_DNA"/>
</dbReference>
<dbReference type="InterPro" id="IPR051410">
    <property type="entry name" value="Ferric/Cupric_Reductase"/>
</dbReference>
<dbReference type="STRING" id="1076935.U4LBF1"/>
<dbReference type="Pfam" id="PF08022">
    <property type="entry name" value="FAD_binding_8"/>
    <property type="match status" value="1"/>
</dbReference>
<dbReference type="Proteomes" id="UP000018144">
    <property type="component" value="Unassembled WGS sequence"/>
</dbReference>
<dbReference type="PROSITE" id="PS51384">
    <property type="entry name" value="FAD_FR"/>
    <property type="match status" value="1"/>
</dbReference>
<evidence type="ECO:0000256" key="7">
    <source>
        <dbReference type="ARBA" id="ARBA00022982"/>
    </source>
</evidence>
<dbReference type="GO" id="GO:0052851">
    <property type="term" value="F:ferric-chelate reductase (NADPH) activity"/>
    <property type="evidence" value="ECO:0007669"/>
    <property type="project" value="UniProtKB-EC"/>
</dbReference>
<comment type="catalytic activity">
    <reaction evidence="12">
        <text>2 a Fe(II)-siderophore + NADP(+) + H(+) = 2 a Fe(III)-siderophore + NADPH</text>
        <dbReference type="Rhea" id="RHEA:28795"/>
        <dbReference type="Rhea" id="RHEA-COMP:11342"/>
        <dbReference type="Rhea" id="RHEA-COMP:11344"/>
        <dbReference type="ChEBI" id="CHEBI:15378"/>
        <dbReference type="ChEBI" id="CHEBI:29033"/>
        <dbReference type="ChEBI" id="CHEBI:29034"/>
        <dbReference type="ChEBI" id="CHEBI:57783"/>
        <dbReference type="ChEBI" id="CHEBI:58349"/>
        <dbReference type="EC" id="1.16.1.9"/>
    </reaction>
</comment>
<feature type="transmembrane region" description="Helical" evidence="14">
    <location>
        <begin position="214"/>
        <end position="231"/>
    </location>
</feature>
<gene>
    <name evidence="16" type="ORF">PCON_07207</name>
</gene>
<dbReference type="InterPro" id="IPR013112">
    <property type="entry name" value="FAD-bd_8"/>
</dbReference>
<dbReference type="Gene3D" id="3.40.50.80">
    <property type="entry name" value="Nucleotide-binding domain of ferredoxin-NADP reductase (FNR) module"/>
    <property type="match status" value="1"/>
</dbReference>
<evidence type="ECO:0000256" key="13">
    <source>
        <dbReference type="SAM" id="MobiDB-lite"/>
    </source>
</evidence>
<keyword evidence="17" id="KW-1185">Reference proteome</keyword>